<organism evidence="1">
    <name type="scientific">Amphimedon queenslandica</name>
    <name type="common">Sponge</name>
    <dbReference type="NCBI Taxonomy" id="400682"/>
    <lineage>
        <taxon>Eukaryota</taxon>
        <taxon>Metazoa</taxon>
        <taxon>Porifera</taxon>
        <taxon>Demospongiae</taxon>
        <taxon>Heteroscleromorpha</taxon>
        <taxon>Haplosclerida</taxon>
        <taxon>Niphatidae</taxon>
        <taxon>Amphimedon</taxon>
    </lineage>
</organism>
<dbReference type="EnsemblMetazoa" id="Aqu2.1.10034_001">
    <property type="protein sequence ID" value="Aqu2.1.10034_001"/>
    <property type="gene ID" value="Aqu2.1.10034"/>
</dbReference>
<accession>A0A1X7T6L1</accession>
<sequence>VISKFQTIFDKLRTYFCESTTFLLPNHAKKIKKFKTLFGTLVF</sequence>
<dbReference type="InParanoid" id="A0A1X7T6L1"/>
<dbReference type="AlphaFoldDB" id="A0A1X7T6L1"/>
<name>A0A1X7T6L1_AMPQE</name>
<protein>
    <submittedName>
        <fullName evidence="1">Uncharacterized protein</fullName>
    </submittedName>
</protein>
<reference evidence="1" key="1">
    <citation type="submission" date="2017-05" db="UniProtKB">
        <authorList>
            <consortium name="EnsemblMetazoa"/>
        </authorList>
    </citation>
    <scope>IDENTIFICATION</scope>
</reference>
<evidence type="ECO:0000313" key="1">
    <source>
        <dbReference type="EnsemblMetazoa" id="Aqu2.1.10034_001"/>
    </source>
</evidence>
<proteinExistence type="predicted"/>